<evidence type="ECO:0008006" key="3">
    <source>
        <dbReference type="Google" id="ProtNLM"/>
    </source>
</evidence>
<accession>A0A1I0CWE2</accession>
<dbReference type="EMBL" id="FOHV01000012">
    <property type="protein sequence ID" value="SET23895.1"/>
    <property type="molecule type" value="Genomic_DNA"/>
</dbReference>
<dbReference type="AlphaFoldDB" id="A0A1I0CWE2"/>
<proteinExistence type="predicted"/>
<protein>
    <recommendedName>
        <fullName evidence="3">Inovirus Gp2 family protein</fullName>
    </recommendedName>
</protein>
<keyword evidence="2" id="KW-1185">Reference proteome</keyword>
<dbReference type="Proteomes" id="UP000242642">
    <property type="component" value="Unassembled WGS sequence"/>
</dbReference>
<reference evidence="2" key="1">
    <citation type="submission" date="2016-10" db="EMBL/GenBank/DDBJ databases">
        <authorList>
            <person name="Varghese N."/>
            <person name="Submissions S."/>
        </authorList>
    </citation>
    <scope>NUCLEOTIDE SEQUENCE [LARGE SCALE GENOMIC DNA]</scope>
    <source>
        <strain evidence="2">DSM 18579</strain>
    </source>
</reference>
<dbReference type="OrthoDB" id="8592743at2"/>
<organism evidence="1 2">
    <name type="scientific">Thorsellia anophelis DSM 18579</name>
    <dbReference type="NCBI Taxonomy" id="1123402"/>
    <lineage>
        <taxon>Bacteria</taxon>
        <taxon>Pseudomonadati</taxon>
        <taxon>Pseudomonadota</taxon>
        <taxon>Gammaproteobacteria</taxon>
        <taxon>Enterobacterales</taxon>
        <taxon>Thorselliaceae</taxon>
        <taxon>Thorsellia</taxon>
    </lineage>
</organism>
<name>A0A1I0CWE2_9GAMM</name>
<sequence length="214" mass="25175">MINHNLNIDVTTYLKLFNHVNLLQLKYSKLLPVRMDFSFNKGSSLGQQRNSDFIFREMYALMQYLLEDEVIVAYQWVPEYAIDTGLHYHSVMYINAHRFVSAHIACTRAIEIWHYITGGEGRHFDCDLERYRYKRPLTMLHYSKASEYQTLLYAISYLAKKDQKFLNLNHEPFVVLSDVPEPSLRGRPRANRNANLHSYLPVSISQHLAHSKSF</sequence>
<evidence type="ECO:0000313" key="1">
    <source>
        <dbReference type="EMBL" id="SET23895.1"/>
    </source>
</evidence>
<evidence type="ECO:0000313" key="2">
    <source>
        <dbReference type="Proteomes" id="UP000242642"/>
    </source>
</evidence>
<gene>
    <name evidence="1" type="ORF">SAMN02583745_01767</name>
</gene>
<dbReference type="RefSeq" id="WP_093319839.1">
    <property type="nucleotide sequence ID" value="NZ_FOHV01000012.1"/>
</dbReference>